<organism evidence="2 3">
    <name type="scientific">Pelagerythrobacter marinus</name>
    <dbReference type="NCBI Taxonomy" id="538382"/>
    <lineage>
        <taxon>Bacteria</taxon>
        <taxon>Pseudomonadati</taxon>
        <taxon>Pseudomonadota</taxon>
        <taxon>Alphaproteobacteria</taxon>
        <taxon>Sphingomonadales</taxon>
        <taxon>Erythrobacteraceae</taxon>
        <taxon>Pelagerythrobacter</taxon>
    </lineage>
</organism>
<accession>A0ABW9UVZ4</accession>
<keyword evidence="1" id="KW-0812">Transmembrane</keyword>
<evidence type="ECO:0000256" key="1">
    <source>
        <dbReference type="SAM" id="Phobius"/>
    </source>
</evidence>
<evidence type="ECO:0008006" key="4">
    <source>
        <dbReference type="Google" id="ProtNLM"/>
    </source>
</evidence>
<proteinExistence type="predicted"/>
<dbReference type="EMBL" id="WTYO01000003">
    <property type="protein sequence ID" value="MXO69026.1"/>
    <property type="molecule type" value="Genomic_DNA"/>
</dbReference>
<reference evidence="2 3" key="1">
    <citation type="submission" date="2019-12" db="EMBL/GenBank/DDBJ databases">
        <title>Genomic-based taxomic classification of the family Erythrobacteraceae.</title>
        <authorList>
            <person name="Xu L."/>
        </authorList>
    </citation>
    <scope>NUCLEOTIDE SEQUENCE [LARGE SCALE GENOMIC DNA]</scope>
    <source>
        <strain evidence="2 3">H32</strain>
    </source>
</reference>
<feature type="transmembrane region" description="Helical" evidence="1">
    <location>
        <begin position="40"/>
        <end position="60"/>
    </location>
</feature>
<evidence type="ECO:0000313" key="3">
    <source>
        <dbReference type="Proteomes" id="UP000444401"/>
    </source>
</evidence>
<comment type="caution">
    <text evidence="2">The sequence shown here is derived from an EMBL/GenBank/DDBJ whole genome shotgun (WGS) entry which is preliminary data.</text>
</comment>
<dbReference type="Proteomes" id="UP000444401">
    <property type="component" value="Unassembled WGS sequence"/>
</dbReference>
<gene>
    <name evidence="2" type="ORF">GRI72_09335</name>
</gene>
<name>A0ABW9UVZ4_9SPHN</name>
<protein>
    <recommendedName>
        <fullName evidence="4">SMODS-associating 2TM beta-strand rich effector domain-containing protein</fullName>
    </recommendedName>
</protein>
<sequence length="234" mass="26933">MYRIFDSKVIFLAIAWLSLGFVFLYDLVDGLLEAVDATGVHLRWTAIPMVAWVFVNLLAAKPVWRFLWRRFPVLEKWIYPDLNGAWDVKLESNWSRQEQLFLAAKGETPSFDIKHCDPAELEDLLVVNLKAEIEQSWWKIELKLWNPQGDTPIKSSETIDARPIRAKGFAPAQLCYFFDQQNDTDNIADDVRFAGAACLKYDSSSRSLEGSFWTSRVWPRALNTAGKLHFSRSV</sequence>
<evidence type="ECO:0000313" key="2">
    <source>
        <dbReference type="EMBL" id="MXO69026.1"/>
    </source>
</evidence>
<keyword evidence="1" id="KW-1133">Transmembrane helix</keyword>
<feature type="transmembrane region" description="Helical" evidence="1">
    <location>
        <begin position="9"/>
        <end position="28"/>
    </location>
</feature>
<keyword evidence="3" id="KW-1185">Reference proteome</keyword>
<keyword evidence="1" id="KW-0472">Membrane</keyword>